<dbReference type="InterPro" id="IPR011004">
    <property type="entry name" value="Trimer_LpxA-like_sf"/>
</dbReference>
<protein>
    <recommendedName>
        <fullName evidence="3">Acetyltransferase</fullName>
    </recommendedName>
</protein>
<dbReference type="InterPro" id="IPR050179">
    <property type="entry name" value="Trans_hexapeptide_repeat"/>
</dbReference>
<sequence>MIMPGVHIGDGAIIGTRVLVTKDVPPYSIVGGVPAKIIRKLFEDSVINDLLNLK</sequence>
<dbReference type="AlphaFoldDB" id="A0A9W5Y2X5"/>
<reference evidence="1" key="1">
    <citation type="journal article" date="2023" name="Int. J. Syst. Evol. Microbiol.">
        <title>&lt;i&gt;Clostridium folliculivorans&lt;/i&gt; sp. nov., isolated from soil samples of an organic paddy in Japan.</title>
        <authorList>
            <person name="Tazawa J."/>
            <person name="Kobayashi H."/>
            <person name="Tanizawa Y."/>
            <person name="Uchino A."/>
            <person name="Tanaka F."/>
            <person name="Urashima Y."/>
            <person name="Miura S."/>
            <person name="Sakamoto M."/>
            <person name="Ohkuma M."/>
            <person name="Tohno M."/>
        </authorList>
    </citation>
    <scope>NUCLEOTIDE SEQUENCE</scope>
    <source>
        <strain evidence="1">D1-1</strain>
    </source>
</reference>
<evidence type="ECO:0000313" key="2">
    <source>
        <dbReference type="Proteomes" id="UP001057868"/>
    </source>
</evidence>
<dbReference type="Gene3D" id="2.160.10.10">
    <property type="entry name" value="Hexapeptide repeat proteins"/>
    <property type="match status" value="1"/>
</dbReference>
<proteinExistence type="predicted"/>
<evidence type="ECO:0008006" key="3">
    <source>
        <dbReference type="Google" id="ProtNLM"/>
    </source>
</evidence>
<dbReference type="SUPFAM" id="SSF51161">
    <property type="entry name" value="Trimeric LpxA-like enzymes"/>
    <property type="match status" value="1"/>
</dbReference>
<dbReference type="Proteomes" id="UP001057868">
    <property type="component" value="Unassembled WGS sequence"/>
</dbReference>
<keyword evidence="2" id="KW-1185">Reference proteome</keyword>
<comment type="caution">
    <text evidence="1">The sequence shown here is derived from an EMBL/GenBank/DDBJ whole genome shotgun (WGS) entry which is preliminary data.</text>
</comment>
<dbReference type="PANTHER" id="PTHR43300:SF11">
    <property type="entry name" value="ACETYLTRANSFERASE RV3034C-RELATED"/>
    <property type="match status" value="1"/>
</dbReference>
<name>A0A9W5Y2X5_9CLOT</name>
<dbReference type="PANTHER" id="PTHR43300">
    <property type="entry name" value="ACETYLTRANSFERASE"/>
    <property type="match status" value="1"/>
</dbReference>
<accession>A0A9W5Y2X5</accession>
<dbReference type="EMBL" id="BQXY01000003">
    <property type="protein sequence ID" value="GKU25467.1"/>
    <property type="molecule type" value="Genomic_DNA"/>
</dbReference>
<gene>
    <name evidence="1" type="ORF">CFOLD11_22930</name>
</gene>
<organism evidence="1 2">
    <name type="scientific">Clostridium folliculivorans</name>
    <dbReference type="NCBI Taxonomy" id="2886038"/>
    <lineage>
        <taxon>Bacteria</taxon>
        <taxon>Bacillati</taxon>
        <taxon>Bacillota</taxon>
        <taxon>Clostridia</taxon>
        <taxon>Eubacteriales</taxon>
        <taxon>Clostridiaceae</taxon>
        <taxon>Clostridium</taxon>
    </lineage>
</organism>
<evidence type="ECO:0000313" key="1">
    <source>
        <dbReference type="EMBL" id="GKU25467.1"/>
    </source>
</evidence>